<dbReference type="PATRIC" id="fig|121290.4.peg.3012"/>
<evidence type="ECO:0000256" key="1">
    <source>
        <dbReference type="SAM" id="Phobius"/>
    </source>
</evidence>
<reference evidence="2 3" key="1">
    <citation type="submission" date="2015-10" db="EMBL/GenBank/DDBJ databases">
        <title>Transcriptomic analysis of a linuron degrading triple-species bacterial consortium.</title>
        <authorList>
            <person name="Albers P."/>
        </authorList>
    </citation>
    <scope>NUCLEOTIDE SEQUENCE [LARGE SCALE GENOMIC DNA]</scope>
    <source>
        <strain evidence="2 3">WDL6</strain>
    </source>
</reference>
<organism evidence="2 3">
    <name type="scientific">Hyphomicrobium sulfonivorans</name>
    <dbReference type="NCBI Taxonomy" id="121290"/>
    <lineage>
        <taxon>Bacteria</taxon>
        <taxon>Pseudomonadati</taxon>
        <taxon>Pseudomonadota</taxon>
        <taxon>Alphaproteobacteria</taxon>
        <taxon>Hyphomicrobiales</taxon>
        <taxon>Hyphomicrobiaceae</taxon>
        <taxon>Hyphomicrobium</taxon>
    </lineage>
</organism>
<dbReference type="AlphaFoldDB" id="A0A120CY67"/>
<gene>
    <name evidence="2" type="ORF">APY04_0356</name>
</gene>
<accession>A0A120CY67</accession>
<keyword evidence="3" id="KW-1185">Reference proteome</keyword>
<evidence type="ECO:0000313" key="2">
    <source>
        <dbReference type="EMBL" id="KWT72073.1"/>
    </source>
</evidence>
<proteinExistence type="predicted"/>
<evidence type="ECO:0000313" key="3">
    <source>
        <dbReference type="Proteomes" id="UP000059074"/>
    </source>
</evidence>
<feature type="transmembrane region" description="Helical" evidence="1">
    <location>
        <begin position="15"/>
        <end position="34"/>
    </location>
</feature>
<dbReference type="EMBL" id="LMTR01000015">
    <property type="protein sequence ID" value="KWT72073.1"/>
    <property type="molecule type" value="Genomic_DNA"/>
</dbReference>
<name>A0A120CY67_HYPSL</name>
<keyword evidence="1" id="KW-0812">Transmembrane</keyword>
<sequence>MSDDWRKDTPEPRHWLIYTLVKIGIALLAFWLAAQAFGYL</sequence>
<keyword evidence="1" id="KW-1133">Transmembrane helix</keyword>
<comment type="caution">
    <text evidence="2">The sequence shown here is derived from an EMBL/GenBank/DDBJ whole genome shotgun (WGS) entry which is preliminary data.</text>
</comment>
<keyword evidence="1" id="KW-0472">Membrane</keyword>
<dbReference type="RefSeq" id="WP_272481811.1">
    <property type="nucleotide sequence ID" value="NZ_JAEFBX010000003.1"/>
</dbReference>
<protein>
    <submittedName>
        <fullName evidence="2">Uncharacterized protein</fullName>
    </submittedName>
</protein>
<dbReference type="Proteomes" id="UP000059074">
    <property type="component" value="Unassembled WGS sequence"/>
</dbReference>